<accession>A0A1T5IT35</accession>
<dbReference type="OrthoDB" id="9813172at2"/>
<dbReference type="NCBIfam" id="TIGR02206">
    <property type="entry name" value="intg_mem_TP0381"/>
    <property type="match status" value="1"/>
</dbReference>
<evidence type="ECO:0000313" key="2">
    <source>
        <dbReference type="EMBL" id="SKC42285.1"/>
    </source>
</evidence>
<gene>
    <name evidence="2" type="ORF">SAMN02194393_00715</name>
</gene>
<organism evidence="2 3">
    <name type="scientific">Maledivibacter halophilus</name>
    <dbReference type="NCBI Taxonomy" id="36842"/>
    <lineage>
        <taxon>Bacteria</taxon>
        <taxon>Bacillati</taxon>
        <taxon>Bacillota</taxon>
        <taxon>Clostridia</taxon>
        <taxon>Peptostreptococcales</taxon>
        <taxon>Caminicellaceae</taxon>
        <taxon>Maledivibacter</taxon>
    </lineage>
</organism>
<dbReference type="RefSeq" id="WP_079489376.1">
    <property type="nucleotide sequence ID" value="NZ_FUZT01000001.1"/>
</dbReference>
<keyword evidence="3" id="KW-1185">Reference proteome</keyword>
<protein>
    <submittedName>
        <fullName evidence="2">Conserved hypothetical integral membrane protein TIGR02206</fullName>
    </submittedName>
</protein>
<dbReference type="EMBL" id="FUZT01000001">
    <property type="protein sequence ID" value="SKC42285.1"/>
    <property type="molecule type" value="Genomic_DNA"/>
</dbReference>
<sequence length="272" mass="32225">MSIVSSLITNKSKLFVKSIIINMDLFWNETLGNNEFNLFSKAHLLILGFIFSMIFLMFVYKEILKRPNIRIKFGRIIAFILLLQSFFQHFWYIERKVFTLKESLPLYLCRITVLLCIFMLLKESYSLFEIVYFWGLGGATQALITPDTGGFIFPHWMYIQFFIGHGGILISIFFMILSYGYRPTIKSLKKTFHWSYIYLIVVGMFNYLVDGNYSYLRGKPLTSSVLDFFPKYPYYIPILIAGMFFIFILLYIPFYIYDNKRKKLHNIINTSN</sequence>
<dbReference type="Proteomes" id="UP000190285">
    <property type="component" value="Unassembled WGS sequence"/>
</dbReference>
<dbReference type="Pfam" id="PF14808">
    <property type="entry name" value="TMEM164"/>
    <property type="match status" value="1"/>
</dbReference>
<dbReference type="InterPro" id="IPR011737">
    <property type="entry name" value="CHP02206_TP0381"/>
</dbReference>
<feature type="transmembrane region" description="Helical" evidence="1">
    <location>
        <begin position="104"/>
        <end position="121"/>
    </location>
</feature>
<proteinExistence type="predicted"/>
<feature type="transmembrane region" description="Helical" evidence="1">
    <location>
        <begin position="42"/>
        <end position="60"/>
    </location>
</feature>
<dbReference type="STRING" id="36842.SAMN02194393_00715"/>
<name>A0A1T5IT35_9FIRM</name>
<feature type="transmembrane region" description="Helical" evidence="1">
    <location>
        <begin position="191"/>
        <end position="209"/>
    </location>
</feature>
<keyword evidence="1" id="KW-0472">Membrane</keyword>
<dbReference type="AlphaFoldDB" id="A0A1T5IT35"/>
<evidence type="ECO:0000313" key="3">
    <source>
        <dbReference type="Proteomes" id="UP000190285"/>
    </source>
</evidence>
<evidence type="ECO:0000256" key="1">
    <source>
        <dbReference type="SAM" id="Phobius"/>
    </source>
</evidence>
<feature type="transmembrane region" description="Helical" evidence="1">
    <location>
        <begin position="72"/>
        <end position="92"/>
    </location>
</feature>
<reference evidence="3" key="1">
    <citation type="submission" date="2017-02" db="EMBL/GenBank/DDBJ databases">
        <authorList>
            <person name="Varghese N."/>
            <person name="Submissions S."/>
        </authorList>
    </citation>
    <scope>NUCLEOTIDE SEQUENCE [LARGE SCALE GENOMIC DNA]</scope>
    <source>
        <strain evidence="3">M1</strain>
    </source>
</reference>
<feature type="transmembrane region" description="Helical" evidence="1">
    <location>
        <begin position="126"/>
        <end position="144"/>
    </location>
</feature>
<keyword evidence="1" id="KW-0812">Transmembrane</keyword>
<feature type="transmembrane region" description="Helical" evidence="1">
    <location>
        <begin position="234"/>
        <end position="257"/>
    </location>
</feature>
<feature type="transmembrane region" description="Helical" evidence="1">
    <location>
        <begin position="156"/>
        <end position="179"/>
    </location>
</feature>
<keyword evidence="1" id="KW-1133">Transmembrane helix</keyword>